<comment type="caution">
    <text evidence="1">The sequence shown here is derived from an EMBL/GenBank/DDBJ whole genome shotgun (WGS) entry which is preliminary data.</text>
</comment>
<name>A0A5B7JGY6_PORTR</name>
<organism evidence="1 2">
    <name type="scientific">Portunus trituberculatus</name>
    <name type="common">Swimming crab</name>
    <name type="synonym">Neptunus trituberculatus</name>
    <dbReference type="NCBI Taxonomy" id="210409"/>
    <lineage>
        <taxon>Eukaryota</taxon>
        <taxon>Metazoa</taxon>
        <taxon>Ecdysozoa</taxon>
        <taxon>Arthropoda</taxon>
        <taxon>Crustacea</taxon>
        <taxon>Multicrustacea</taxon>
        <taxon>Malacostraca</taxon>
        <taxon>Eumalacostraca</taxon>
        <taxon>Eucarida</taxon>
        <taxon>Decapoda</taxon>
        <taxon>Pleocyemata</taxon>
        <taxon>Brachyura</taxon>
        <taxon>Eubrachyura</taxon>
        <taxon>Portunoidea</taxon>
        <taxon>Portunidae</taxon>
        <taxon>Portuninae</taxon>
        <taxon>Portunus</taxon>
    </lineage>
</organism>
<dbReference type="AlphaFoldDB" id="A0A5B7JGY6"/>
<sequence>MTRMNYLFLDPLKTSTTTTTTTTTITTTIKRTASHFTICFSCLPSLYTPNPSYLDHHHYHHHNHHHHHHLVILTDNSNVMKSNPLTSPRKPSAADYYCP</sequence>
<dbReference type="EMBL" id="VSRR010096350">
    <property type="protein sequence ID" value="MPC93855.1"/>
    <property type="molecule type" value="Genomic_DNA"/>
</dbReference>
<evidence type="ECO:0000313" key="2">
    <source>
        <dbReference type="Proteomes" id="UP000324222"/>
    </source>
</evidence>
<keyword evidence="2" id="KW-1185">Reference proteome</keyword>
<dbReference type="Proteomes" id="UP000324222">
    <property type="component" value="Unassembled WGS sequence"/>
</dbReference>
<accession>A0A5B7JGY6</accession>
<gene>
    <name evidence="1" type="ORF">E2C01_089000</name>
</gene>
<evidence type="ECO:0000313" key="1">
    <source>
        <dbReference type="EMBL" id="MPC93855.1"/>
    </source>
</evidence>
<protein>
    <submittedName>
        <fullName evidence="1">Uncharacterized protein</fullName>
    </submittedName>
</protein>
<proteinExistence type="predicted"/>
<reference evidence="1 2" key="1">
    <citation type="submission" date="2019-05" db="EMBL/GenBank/DDBJ databases">
        <title>Another draft genome of Portunus trituberculatus and its Hox gene families provides insights of decapod evolution.</title>
        <authorList>
            <person name="Jeong J.-H."/>
            <person name="Song I."/>
            <person name="Kim S."/>
            <person name="Choi T."/>
            <person name="Kim D."/>
            <person name="Ryu S."/>
            <person name="Kim W."/>
        </authorList>
    </citation>
    <scope>NUCLEOTIDE SEQUENCE [LARGE SCALE GENOMIC DNA]</scope>
    <source>
        <tissue evidence="1">Muscle</tissue>
    </source>
</reference>